<evidence type="ECO:0000259" key="5">
    <source>
        <dbReference type="Pfam" id="PF05175"/>
    </source>
</evidence>
<feature type="domain" description="Methyltransferase small" evidence="5">
    <location>
        <begin position="38"/>
        <end position="117"/>
    </location>
</feature>
<comment type="caution">
    <text evidence="7">The sequence shown here is derived from an EMBL/GenBank/DDBJ whole genome shotgun (WGS) entry which is preliminary data.</text>
</comment>
<evidence type="ECO:0000256" key="2">
    <source>
        <dbReference type="ARBA" id="ARBA00022603"/>
    </source>
</evidence>
<dbReference type="InterPro" id="IPR002052">
    <property type="entry name" value="DNA_methylase_N6_adenine_CS"/>
</dbReference>
<evidence type="ECO:0000256" key="3">
    <source>
        <dbReference type="ARBA" id="ARBA00022679"/>
    </source>
</evidence>
<dbReference type="GO" id="GO:0032259">
    <property type="term" value="P:methylation"/>
    <property type="evidence" value="ECO:0007669"/>
    <property type="project" value="UniProtKB-KW"/>
</dbReference>
<dbReference type="GO" id="GO:0008757">
    <property type="term" value="F:S-adenosylmethionine-dependent methyltransferase activity"/>
    <property type="evidence" value="ECO:0007669"/>
    <property type="project" value="TreeGrafter"/>
</dbReference>
<dbReference type="PROSITE" id="PS00092">
    <property type="entry name" value="N6_MTASE"/>
    <property type="match status" value="1"/>
</dbReference>
<dbReference type="CDD" id="cd02440">
    <property type="entry name" value="AdoMet_MTases"/>
    <property type="match status" value="1"/>
</dbReference>
<keyword evidence="2 7" id="KW-0489">Methyltransferase</keyword>
<dbReference type="PANTHER" id="PTHR45875:SF1">
    <property type="entry name" value="METHYLTRANSFERASE N6AMT1"/>
    <property type="match status" value="1"/>
</dbReference>
<dbReference type="EMBL" id="DTBP01000022">
    <property type="protein sequence ID" value="HGQ74095.1"/>
    <property type="molecule type" value="Genomic_DNA"/>
</dbReference>
<name>A0A7C4JNF3_STAMA</name>
<dbReference type="SUPFAM" id="SSF53335">
    <property type="entry name" value="S-adenosyl-L-methionine-dependent methyltransferases"/>
    <property type="match status" value="1"/>
</dbReference>
<evidence type="ECO:0000313" key="6">
    <source>
        <dbReference type="EMBL" id="HGQ59313.1"/>
    </source>
</evidence>
<dbReference type="EMBL" id="DTBE01000032">
    <property type="protein sequence ID" value="HGQ59313.1"/>
    <property type="molecule type" value="Genomic_DNA"/>
</dbReference>
<evidence type="ECO:0000256" key="1">
    <source>
        <dbReference type="ARBA" id="ARBA00006149"/>
    </source>
</evidence>
<dbReference type="Pfam" id="PF05175">
    <property type="entry name" value="MTS"/>
    <property type="match status" value="1"/>
</dbReference>
<dbReference type="InterPro" id="IPR007848">
    <property type="entry name" value="Small_mtfrase_dom"/>
</dbReference>
<accession>A0A7C4JNF3</accession>
<comment type="similarity">
    <text evidence="1">Belongs to the eukaryotic/archaeal PrmC-related family.</text>
</comment>
<evidence type="ECO:0000313" key="7">
    <source>
        <dbReference type="EMBL" id="HGQ74095.1"/>
    </source>
</evidence>
<gene>
    <name evidence="6" type="ORF">ENU09_01105</name>
    <name evidence="7" type="ORF">ENU20_03345</name>
</gene>
<dbReference type="InterPro" id="IPR052190">
    <property type="entry name" value="Euk-Arch_PrmC-MTase"/>
</dbReference>
<organism evidence="7">
    <name type="scientific">Staphylothermus marinus</name>
    <dbReference type="NCBI Taxonomy" id="2280"/>
    <lineage>
        <taxon>Archaea</taxon>
        <taxon>Thermoproteota</taxon>
        <taxon>Thermoprotei</taxon>
        <taxon>Desulfurococcales</taxon>
        <taxon>Desulfurococcaceae</taxon>
        <taxon>Staphylothermus</taxon>
    </lineage>
</organism>
<sequence>MKSLFLNGFKLFIHDNVYEPSDDTWLLLNLADEVLSRRESSELCVDLGCGSGVLGLYMLFKNYCRRVFFIDINPYATTNTVINLVENKFMHRGIVVLSEPYVFIEKADVVLANPPYLPEDEYRSIDIYNDISVIGGAEGFETLFKFIDFASEILVENGYLFITYSTLTKPKVVEGYIVSRGFKIIIKRTAKFFYEELIATGAVKK</sequence>
<dbReference type="PANTHER" id="PTHR45875">
    <property type="entry name" value="METHYLTRANSFERASE N6AMT1"/>
    <property type="match status" value="1"/>
</dbReference>
<proteinExistence type="inferred from homology"/>
<reference evidence="7" key="1">
    <citation type="journal article" date="2020" name="mSystems">
        <title>Genome- and Community-Level Interaction Insights into Carbon Utilization and Element Cycling Functions of Hydrothermarchaeota in Hydrothermal Sediment.</title>
        <authorList>
            <person name="Zhou Z."/>
            <person name="Liu Y."/>
            <person name="Xu W."/>
            <person name="Pan J."/>
            <person name="Luo Z.H."/>
            <person name="Li M."/>
        </authorList>
    </citation>
    <scope>NUCLEOTIDE SEQUENCE [LARGE SCALE GENOMIC DNA]</scope>
    <source>
        <strain evidence="6">SpSt-638</strain>
        <strain evidence="7">SpSt-648</strain>
    </source>
</reference>
<protein>
    <submittedName>
        <fullName evidence="7">Methyltransferase</fullName>
    </submittedName>
</protein>
<keyword evidence="4" id="KW-0949">S-adenosyl-L-methionine</keyword>
<evidence type="ECO:0000256" key="4">
    <source>
        <dbReference type="ARBA" id="ARBA00022691"/>
    </source>
</evidence>
<dbReference type="AlphaFoldDB" id="A0A7C4JNF3"/>
<dbReference type="GO" id="GO:0035657">
    <property type="term" value="C:eRF1 methyltransferase complex"/>
    <property type="evidence" value="ECO:0007669"/>
    <property type="project" value="TreeGrafter"/>
</dbReference>
<dbReference type="GO" id="GO:0008276">
    <property type="term" value="F:protein methyltransferase activity"/>
    <property type="evidence" value="ECO:0007669"/>
    <property type="project" value="TreeGrafter"/>
</dbReference>
<dbReference type="InterPro" id="IPR029063">
    <property type="entry name" value="SAM-dependent_MTases_sf"/>
</dbReference>
<keyword evidence="3 7" id="KW-0808">Transferase</keyword>
<dbReference type="Gene3D" id="3.40.50.150">
    <property type="entry name" value="Vaccinia Virus protein VP39"/>
    <property type="match status" value="1"/>
</dbReference>
<dbReference type="GO" id="GO:0003676">
    <property type="term" value="F:nucleic acid binding"/>
    <property type="evidence" value="ECO:0007669"/>
    <property type="project" value="InterPro"/>
</dbReference>